<keyword evidence="7" id="KW-1185">Reference proteome</keyword>
<feature type="coiled-coil region" evidence="4">
    <location>
        <begin position="656"/>
        <end position="712"/>
    </location>
</feature>
<comment type="similarity">
    <text evidence="1">Belongs to the SMC family. SbcC subfamily.</text>
</comment>
<feature type="coiled-coil region" evidence="4">
    <location>
        <begin position="546"/>
        <end position="601"/>
    </location>
</feature>
<evidence type="ECO:0000256" key="4">
    <source>
        <dbReference type="SAM" id="Coils"/>
    </source>
</evidence>
<dbReference type="AlphaFoldDB" id="A0A3E2B467"/>
<dbReference type="Pfam" id="PF13558">
    <property type="entry name" value="SbcC_Walker_B"/>
    <property type="match status" value="1"/>
</dbReference>
<accession>A0A3E2B467</accession>
<evidence type="ECO:0000313" key="6">
    <source>
        <dbReference type="EMBL" id="RFT06784.1"/>
    </source>
</evidence>
<feature type="domain" description="Rad50/SbcC-type AAA" evidence="5">
    <location>
        <begin position="6"/>
        <end position="214"/>
    </location>
</feature>
<sequence>MRPLVLTLSAFGPYAEEVTVDFSQLGTRGIYLITGETGAGKTTLFDGITFALYGEASGTHREPVMLRSSYAKGTVPTFVELTFQCGEKQYTVRRNPEYLRPAKRGDKLVVEKADAQLLFPDGHPPVTGTREVTKAVKALIGLDRAQFNRVAMIAQGEFLQLLLAKTEERSKIFREIFHTEPYQKLQEALRTEAAQWKSTYESLSQKIQQHVEQVQPGPEWEEAWREAVCLEDGEMLSLLEKILQKETADLEALRKQEQTLQAEGETLSRRIGKEEAAARVRQELSAAQAQLKSWMPTWEKLQREWDTAPGQEAALQRLTEEIAVRTEQLSAYVLLEDLEKERNTVFDQMQKGAAGKAKAVQDAGNRQTEQAALRQELSQLEGLEQREALLKARRQKLASREKELGTLRELLQEERRCSHSHQAALEQYRAAAENSTHLRWAYTQLEREFLDGQAGYLAGFLQEGERCPVCGSLHHPFPAQRSESVPTREHLQEKRTAMEEAETATQTASLSAGKAQARWASARQEAERQGKALFGEVSFPTISQQMNAAAAECQDEAAQLDQLEMQLRQHRRRREEIQIRMPRLEEEIARAQASILSIEKAQSGLESKLAALNHQIQRQKASLEFSARQEAEAALTSCQQRKEAGERALHRLQADYEACRQTREAADTRIKALQEQLEEAQYDVLPDLLAQAGEHQKTLQEMQRRREALLTQQERNQHAWKALREAVRQRGEVQEKWTWIRALSNTANGTVPGKDKIMLETYVQMTWFDRILARANLRLMAMTSGRYELLRRQGAENQRSRSGLELNVLDHYEGGQRSVKTLSGGESFQASLALALGLADEMQAAAGGLRLDVLFVDEGFGSLDEEALELAIRTLSGLAERNKLVGIISHVSGLKARIDRQIVIQKTRGGSSTVRVES</sequence>
<dbReference type="RefSeq" id="WP_117142151.1">
    <property type="nucleotide sequence ID" value="NZ_CAKXKJ010000002.1"/>
</dbReference>
<evidence type="ECO:0000256" key="1">
    <source>
        <dbReference type="ARBA" id="ARBA00006930"/>
    </source>
</evidence>
<evidence type="ECO:0000259" key="5">
    <source>
        <dbReference type="Pfam" id="PF13476"/>
    </source>
</evidence>
<evidence type="ECO:0000313" key="7">
    <source>
        <dbReference type="Proteomes" id="UP000260649"/>
    </source>
</evidence>
<dbReference type="GO" id="GO:0016887">
    <property type="term" value="F:ATP hydrolysis activity"/>
    <property type="evidence" value="ECO:0007669"/>
    <property type="project" value="InterPro"/>
</dbReference>
<evidence type="ECO:0000256" key="3">
    <source>
        <dbReference type="ARBA" id="ARBA00013368"/>
    </source>
</evidence>
<feature type="coiled-coil region" evidence="4">
    <location>
        <begin position="366"/>
        <end position="400"/>
    </location>
</feature>
<dbReference type="SUPFAM" id="SSF52540">
    <property type="entry name" value="P-loop containing nucleoside triphosphate hydrolases"/>
    <property type="match status" value="1"/>
</dbReference>
<protein>
    <recommendedName>
        <fullName evidence="3">Nuclease SbcCD subunit C</fullName>
    </recommendedName>
</protein>
<keyword evidence="4" id="KW-0175">Coiled coil</keyword>
<dbReference type="EMBL" id="QQRQ01000007">
    <property type="protein sequence ID" value="RFT06784.1"/>
    <property type="molecule type" value="Genomic_DNA"/>
</dbReference>
<dbReference type="Proteomes" id="UP000260649">
    <property type="component" value="Unassembled WGS sequence"/>
</dbReference>
<gene>
    <name evidence="6" type="ORF">DV520_06195</name>
</gene>
<feature type="coiled-coil region" evidence="4">
    <location>
        <begin position="186"/>
        <end position="270"/>
    </location>
</feature>
<organism evidence="6 7">
    <name type="scientific">Evtepia gabavorous</name>
    <dbReference type="NCBI Taxonomy" id="2211183"/>
    <lineage>
        <taxon>Bacteria</taxon>
        <taxon>Bacillati</taxon>
        <taxon>Bacillota</taxon>
        <taxon>Clostridia</taxon>
        <taxon>Eubacteriales</taxon>
        <taxon>Evtepia</taxon>
    </lineage>
</organism>
<dbReference type="GeneID" id="97995326"/>
<dbReference type="PANTHER" id="PTHR32114">
    <property type="entry name" value="ABC TRANSPORTER ABCH.3"/>
    <property type="match status" value="1"/>
</dbReference>
<reference evidence="6 7" key="1">
    <citation type="submission" date="2018-07" db="EMBL/GenBank/DDBJ databases">
        <title>GABA Modulating Bacteria of the Human Gut Microbiota.</title>
        <authorList>
            <person name="Strandwitz P."/>
            <person name="Kim K.H."/>
            <person name="Terekhova D."/>
            <person name="Liu J.K."/>
            <person name="Sharma A."/>
            <person name="Levering J."/>
            <person name="Mcdonald D."/>
            <person name="Dietrich D."/>
            <person name="Ramadhar T.R."/>
            <person name="Lekbua A."/>
            <person name="Mroue N."/>
            <person name="Liston C."/>
            <person name="Stewart E.J."/>
            <person name="Dubin M.J."/>
            <person name="Zengler K."/>
            <person name="Knight R."/>
            <person name="Gilbert J.A."/>
            <person name="Clardy J."/>
            <person name="Lewis K."/>
        </authorList>
    </citation>
    <scope>NUCLEOTIDE SEQUENCE [LARGE SCALE GENOMIC DNA]</scope>
    <source>
        <strain evidence="6 7">KLE1738</strain>
    </source>
</reference>
<dbReference type="PANTHER" id="PTHR32114:SF2">
    <property type="entry name" value="ABC TRANSPORTER ABCH.3"/>
    <property type="match status" value="1"/>
</dbReference>
<dbReference type="OrthoDB" id="9795626at2"/>
<proteinExistence type="inferred from homology"/>
<dbReference type="GO" id="GO:0006302">
    <property type="term" value="P:double-strand break repair"/>
    <property type="evidence" value="ECO:0007669"/>
    <property type="project" value="InterPro"/>
</dbReference>
<dbReference type="Gene3D" id="3.40.50.300">
    <property type="entry name" value="P-loop containing nucleotide triphosphate hydrolases"/>
    <property type="match status" value="2"/>
</dbReference>
<dbReference type="Pfam" id="PF13476">
    <property type="entry name" value="AAA_23"/>
    <property type="match status" value="1"/>
</dbReference>
<dbReference type="InterPro" id="IPR027417">
    <property type="entry name" value="P-loop_NTPase"/>
</dbReference>
<comment type="subunit">
    <text evidence="2">Heterodimer of SbcC and SbcD.</text>
</comment>
<evidence type="ECO:0000256" key="2">
    <source>
        <dbReference type="ARBA" id="ARBA00011322"/>
    </source>
</evidence>
<name>A0A3E2B467_9FIRM</name>
<dbReference type="InterPro" id="IPR038729">
    <property type="entry name" value="Rad50/SbcC_AAA"/>
</dbReference>
<comment type="caution">
    <text evidence="6">The sequence shown here is derived from an EMBL/GenBank/DDBJ whole genome shotgun (WGS) entry which is preliminary data.</text>
</comment>